<evidence type="ECO:0000313" key="1">
    <source>
        <dbReference type="EMBL" id="WMS85782.1"/>
    </source>
</evidence>
<dbReference type="EMBL" id="CP133548">
    <property type="protein sequence ID" value="WMS85782.1"/>
    <property type="molecule type" value="Genomic_DNA"/>
</dbReference>
<gene>
    <name evidence="1" type="ORF">Q9312_11200</name>
</gene>
<keyword evidence="2" id="KW-1185">Reference proteome</keyword>
<accession>A0AA51RQI2</accession>
<dbReference type="KEGG" id="plei:Q9312_11200"/>
<proteinExistence type="predicted"/>
<organism evidence="1 2">
    <name type="scientific">Pleionea litopenaei</name>
    <dbReference type="NCBI Taxonomy" id="3070815"/>
    <lineage>
        <taxon>Bacteria</taxon>
        <taxon>Pseudomonadati</taxon>
        <taxon>Pseudomonadota</taxon>
        <taxon>Gammaproteobacteria</taxon>
        <taxon>Oceanospirillales</taxon>
        <taxon>Pleioneaceae</taxon>
        <taxon>Pleionea</taxon>
    </lineage>
</organism>
<evidence type="ECO:0000313" key="2">
    <source>
        <dbReference type="Proteomes" id="UP001239782"/>
    </source>
</evidence>
<protein>
    <submittedName>
        <fullName evidence="1">Uncharacterized protein</fullName>
    </submittedName>
</protein>
<dbReference type="Proteomes" id="UP001239782">
    <property type="component" value="Chromosome"/>
</dbReference>
<name>A0AA51RQI2_9GAMM</name>
<dbReference type="AlphaFoldDB" id="A0AA51RQI2"/>
<dbReference type="PROSITE" id="PS51257">
    <property type="entry name" value="PROKAR_LIPOPROTEIN"/>
    <property type="match status" value="1"/>
</dbReference>
<dbReference type="RefSeq" id="WP_309200935.1">
    <property type="nucleotide sequence ID" value="NZ_CP133548.1"/>
</dbReference>
<reference evidence="1 2" key="1">
    <citation type="submission" date="2023-08" db="EMBL/GenBank/DDBJ databases">
        <title>Pleionea litopenaei sp. nov., isolated from stomach of juvenile Litopenaeus vannamei.</title>
        <authorList>
            <person name="Rho A.M."/>
            <person name="Hwang C.Y."/>
        </authorList>
    </citation>
    <scope>NUCLEOTIDE SEQUENCE [LARGE SCALE GENOMIC DNA]</scope>
    <source>
        <strain evidence="1 2">HL-JVS1</strain>
    </source>
</reference>
<sequence length="545" mass="57910">MNRLTWLALGGGLFLAGCSNSNDDTSPNPGGPPGAAAVVSGTLTYDLVPHTNQNALDYGSIVQQPIRGATVQLLDNNSNVIDSARSNSNGEYQLNTNVNVAVRVRVLAELLQSSTASWDVTVVDNTNNKAVYAVQGDLVVVDSTAQTRNLNAASGWGGSSYTSTRSAAPFAILDSVYQAVQTIVAVDPDVTLPTLELNWSVNNVPSPGDVAQGQISTSYYSNGNIYILGAANTDTDEYDDHVIVHEWGHYFEDRLARSDSIGGSHSGGQRIDPRVAFGEGWGNAWSGIALADPVYRDSYGASQGSGFSINVESNNNTNPGWYSESSVQSIIYDVFDSTNDGQDTLSLGFAPIYEVLVGSQRTTDAFTSIFSFARYLKDNNAAAAAQISALLDEQQIEGDTIDIFGSTETNNAGNATYVLPVYTEMQPGSSVQICSTNSFGTAQNYEYNGLGARRYIRLNIGASAAYNFSMVSTNNSGDPDIYVFNQGQQLNCVQTSNGCSDGVGSETFSLSLSAGTYVIDAHDYLNTDNQAGGGNNCFNFSVTPN</sequence>